<dbReference type="GO" id="GO:0006352">
    <property type="term" value="P:DNA-templated transcription initiation"/>
    <property type="evidence" value="ECO:0007669"/>
    <property type="project" value="InterPro"/>
</dbReference>
<dbReference type="GO" id="GO:0003677">
    <property type="term" value="F:DNA binding"/>
    <property type="evidence" value="ECO:0007669"/>
    <property type="project" value="InterPro"/>
</dbReference>
<dbReference type="Gene3D" id="1.10.10.10">
    <property type="entry name" value="Winged helix-like DNA-binding domain superfamily/Winged helix DNA-binding domain"/>
    <property type="match status" value="1"/>
</dbReference>
<evidence type="ECO:0000313" key="9">
    <source>
        <dbReference type="Proteomes" id="UP000075502"/>
    </source>
</evidence>
<evidence type="ECO:0000256" key="2">
    <source>
        <dbReference type="ARBA" id="ARBA00023015"/>
    </source>
</evidence>
<dbReference type="EMBL" id="JEMC01001935">
    <property type="protein sequence ID" value="KYF92440.1"/>
    <property type="molecule type" value="Genomic_DNA"/>
</dbReference>
<evidence type="ECO:0000259" key="6">
    <source>
        <dbReference type="Pfam" id="PF22029"/>
    </source>
</evidence>
<feature type="domain" description="RNA polymerase sigma factor 70 region 4 type 2" evidence="5">
    <location>
        <begin position="105"/>
        <end position="150"/>
    </location>
</feature>
<dbReference type="Proteomes" id="UP000075502">
    <property type="component" value="Unassembled WGS sequence"/>
</dbReference>
<dbReference type="NCBIfam" id="TIGR02937">
    <property type="entry name" value="sigma70-ECF"/>
    <property type="match status" value="1"/>
</dbReference>
<dbReference type="InterPro" id="IPR036388">
    <property type="entry name" value="WH-like_DNA-bd_sf"/>
</dbReference>
<evidence type="ECO:0000256" key="4">
    <source>
        <dbReference type="ARBA" id="ARBA00023163"/>
    </source>
</evidence>
<protein>
    <submittedName>
        <fullName evidence="7">RNA polymerase subunit sigma-24</fullName>
    </submittedName>
</protein>
<dbReference type="SUPFAM" id="SSF88659">
    <property type="entry name" value="Sigma3 and sigma4 domains of RNA polymerase sigma factors"/>
    <property type="match status" value="1"/>
</dbReference>
<dbReference type="InterPro" id="IPR053866">
    <property type="entry name" value="PhyR_sigma2"/>
</dbReference>
<evidence type="ECO:0000313" key="8">
    <source>
        <dbReference type="EMBL" id="KYG06345.1"/>
    </source>
</evidence>
<keyword evidence="2" id="KW-0805">Transcription regulation</keyword>
<dbReference type="InterPro" id="IPR013325">
    <property type="entry name" value="RNA_pol_sigma_r2"/>
</dbReference>
<dbReference type="GO" id="GO:0016987">
    <property type="term" value="F:sigma factor activity"/>
    <property type="evidence" value="ECO:0007669"/>
    <property type="project" value="UniProtKB-KW"/>
</dbReference>
<evidence type="ECO:0000313" key="7">
    <source>
        <dbReference type="EMBL" id="KYF92440.1"/>
    </source>
</evidence>
<comment type="similarity">
    <text evidence="1">Belongs to the sigma-70 factor family. ECF subfamily.</text>
</comment>
<gene>
    <name evidence="7" type="ORF">BE18_52235</name>
    <name evidence="8" type="ORF">BE21_35420</name>
</gene>
<dbReference type="PANTHER" id="PTHR43133">
    <property type="entry name" value="RNA POLYMERASE ECF-TYPE SIGMA FACTO"/>
    <property type="match status" value="1"/>
</dbReference>
<keyword evidence="4" id="KW-0804">Transcription</keyword>
<evidence type="ECO:0000256" key="1">
    <source>
        <dbReference type="ARBA" id="ARBA00010641"/>
    </source>
</evidence>
<feature type="domain" description="PhyR sigma2" evidence="6">
    <location>
        <begin position="11"/>
        <end position="62"/>
    </location>
</feature>
<reference evidence="9 10" key="1">
    <citation type="submission" date="2014-02" db="EMBL/GenBank/DDBJ databases">
        <title>The small core and large imbalanced accessory genome model reveals a collaborative survival strategy of Sorangium cellulosum strains in nature.</title>
        <authorList>
            <person name="Han K."/>
            <person name="Peng R."/>
            <person name="Blom J."/>
            <person name="Li Y.-Z."/>
        </authorList>
    </citation>
    <scope>NUCLEOTIDE SEQUENCE [LARGE SCALE GENOMIC DNA]</scope>
    <source>
        <strain evidence="8 9">So0007-03</strain>
        <strain evidence="7 10">So0149</strain>
    </source>
</reference>
<evidence type="ECO:0000313" key="10">
    <source>
        <dbReference type="Proteomes" id="UP000075515"/>
    </source>
</evidence>
<dbReference type="InterPro" id="IPR013249">
    <property type="entry name" value="RNA_pol_sigma70_r4_t2"/>
</dbReference>
<dbReference type="Pfam" id="PF08281">
    <property type="entry name" value="Sigma70_r4_2"/>
    <property type="match status" value="1"/>
</dbReference>
<evidence type="ECO:0000259" key="5">
    <source>
        <dbReference type="Pfam" id="PF08281"/>
    </source>
</evidence>
<dbReference type="AlphaFoldDB" id="A0A150SJA3"/>
<sequence>MSDLNDEELRALLPGMRRFAASLTRDASAADDLVQSCLEKTLSRWQTKRPEGSLKAWLYAIMVRQFLDGRRRAGRVRRLLEAFGVRAEGEHPGEEAVLARSSLGAFDKLSVDHRAVLLLVTVEGFSYQEAAQALDVPIGTVMSRLSRAREAYRALTEAEPAPARIRRVK</sequence>
<dbReference type="Proteomes" id="UP000075515">
    <property type="component" value="Unassembled WGS sequence"/>
</dbReference>
<dbReference type="InterPro" id="IPR014284">
    <property type="entry name" value="RNA_pol_sigma-70_dom"/>
</dbReference>
<dbReference type="InterPro" id="IPR013324">
    <property type="entry name" value="RNA_pol_sigma_r3/r4-like"/>
</dbReference>
<keyword evidence="3" id="KW-0731">Sigma factor</keyword>
<dbReference type="PANTHER" id="PTHR43133:SF25">
    <property type="entry name" value="RNA POLYMERASE SIGMA FACTOR RFAY-RELATED"/>
    <property type="match status" value="1"/>
</dbReference>
<organism evidence="7 10">
    <name type="scientific">Sorangium cellulosum</name>
    <name type="common">Polyangium cellulosum</name>
    <dbReference type="NCBI Taxonomy" id="56"/>
    <lineage>
        <taxon>Bacteria</taxon>
        <taxon>Pseudomonadati</taxon>
        <taxon>Myxococcota</taxon>
        <taxon>Polyangia</taxon>
        <taxon>Polyangiales</taxon>
        <taxon>Polyangiaceae</taxon>
        <taxon>Sorangium</taxon>
    </lineage>
</organism>
<dbReference type="SUPFAM" id="SSF88946">
    <property type="entry name" value="Sigma2 domain of RNA polymerase sigma factors"/>
    <property type="match status" value="1"/>
</dbReference>
<dbReference type="Pfam" id="PF22029">
    <property type="entry name" value="PhyR_sigma2"/>
    <property type="match status" value="1"/>
</dbReference>
<dbReference type="Gene3D" id="1.10.1740.10">
    <property type="match status" value="1"/>
</dbReference>
<comment type="caution">
    <text evidence="7">The sequence shown here is derived from an EMBL/GenBank/DDBJ whole genome shotgun (WGS) entry which is preliminary data.</text>
</comment>
<dbReference type="CDD" id="cd06171">
    <property type="entry name" value="Sigma70_r4"/>
    <property type="match status" value="1"/>
</dbReference>
<proteinExistence type="inferred from homology"/>
<evidence type="ECO:0000256" key="3">
    <source>
        <dbReference type="ARBA" id="ARBA00023082"/>
    </source>
</evidence>
<dbReference type="InterPro" id="IPR039425">
    <property type="entry name" value="RNA_pol_sigma-70-like"/>
</dbReference>
<accession>A0A150SJA3</accession>
<dbReference type="EMBL" id="JEME01001708">
    <property type="protein sequence ID" value="KYG06345.1"/>
    <property type="molecule type" value="Genomic_DNA"/>
</dbReference>
<name>A0A150SJA3_SORCE</name>